<comment type="caution">
    <text evidence="3">The sequence shown here is derived from an EMBL/GenBank/DDBJ whole genome shotgun (WGS) entry which is preliminary data.</text>
</comment>
<gene>
    <name evidence="3" type="primary">pucA</name>
    <name evidence="3" type="ORF">PSEWESI4_00156</name>
</gene>
<dbReference type="PANTHER" id="PTHR30388:SF6">
    <property type="entry name" value="XANTHINE DEHYDROGENASE SUBUNIT A-RELATED"/>
    <property type="match status" value="1"/>
</dbReference>
<dbReference type="InterPro" id="IPR052698">
    <property type="entry name" value="MoCofactor_Util/Proc"/>
</dbReference>
<dbReference type="PANTHER" id="PTHR30388">
    <property type="entry name" value="ALDEHYDE OXIDOREDUCTASE MOLYBDENUM COFACTOR ASSEMBLY PROTEIN"/>
    <property type="match status" value="1"/>
</dbReference>
<feature type="domain" description="XdhC Rossmann" evidence="2">
    <location>
        <begin position="212"/>
        <end position="354"/>
    </location>
</feature>
<name>A0A7U7EIX6_9GAMM</name>
<dbReference type="Proteomes" id="UP000583387">
    <property type="component" value="Unassembled WGS sequence"/>
</dbReference>
<evidence type="ECO:0000259" key="2">
    <source>
        <dbReference type="Pfam" id="PF13478"/>
    </source>
</evidence>
<feature type="domain" description="XdhC- CoxI" evidence="1">
    <location>
        <begin position="15"/>
        <end position="80"/>
    </location>
</feature>
<keyword evidence="4" id="KW-1185">Reference proteome</keyword>
<protein>
    <submittedName>
        <fullName evidence="3">Putative xanthine dehydrogenase subunit A</fullName>
        <ecNumber evidence="3">1.17.1.4</ecNumber>
    </submittedName>
</protein>
<evidence type="ECO:0000313" key="4">
    <source>
        <dbReference type="Proteomes" id="UP000583387"/>
    </source>
</evidence>
<dbReference type="InterPro" id="IPR003777">
    <property type="entry name" value="XdhC_CoxI"/>
</dbReference>
<evidence type="ECO:0000259" key="1">
    <source>
        <dbReference type="Pfam" id="PF02625"/>
    </source>
</evidence>
<dbReference type="Pfam" id="PF13478">
    <property type="entry name" value="XdhC_C"/>
    <property type="match status" value="1"/>
</dbReference>
<organism evidence="3 4">
    <name type="scientific">Zestomonas carbonaria</name>
    <dbReference type="NCBI Taxonomy" id="2762745"/>
    <lineage>
        <taxon>Bacteria</taxon>
        <taxon>Pseudomonadati</taxon>
        <taxon>Pseudomonadota</taxon>
        <taxon>Gammaproteobacteria</taxon>
        <taxon>Pseudomonadales</taxon>
        <taxon>Pseudomonadaceae</taxon>
        <taxon>Zestomonas</taxon>
    </lineage>
</organism>
<dbReference type="AlphaFoldDB" id="A0A7U7EIX6"/>
<dbReference type="RefSeq" id="WP_187669293.1">
    <property type="nucleotide sequence ID" value="NZ_CAJFCI010000012.1"/>
</dbReference>
<dbReference type="EMBL" id="CAJFCI010000012">
    <property type="protein sequence ID" value="CAD5105899.1"/>
    <property type="molecule type" value="Genomic_DNA"/>
</dbReference>
<accession>A0A7U7EIX6</accession>
<keyword evidence="3" id="KW-0560">Oxidoreductase</keyword>
<dbReference type="Pfam" id="PF02625">
    <property type="entry name" value="XdhC_CoxI"/>
    <property type="match status" value="1"/>
</dbReference>
<dbReference type="GO" id="GO:0004854">
    <property type="term" value="F:xanthine dehydrogenase activity"/>
    <property type="evidence" value="ECO:0007669"/>
    <property type="project" value="UniProtKB-EC"/>
</dbReference>
<dbReference type="Gene3D" id="3.40.50.720">
    <property type="entry name" value="NAD(P)-binding Rossmann-like Domain"/>
    <property type="match status" value="1"/>
</dbReference>
<sequence>MSDLPQLLGTLDALAAEHQDAVMATVVKVEGSAYRRPGARMLIPRLGHSVGTVSGGCLEQDLARKAWWLTESGVPVIREYSTGMADDEGGEEAELMFGLGCNGTVHILLERIQAGHPSLPVELLRKVRALQKPAALATVIGSTGNIAAIGERAAIDPTGAVHLAAGNPTLADALQADLQETLAQGRSTIRSYALENGLVEVLLEYLPAPRRLVIFGAGHDAQPLVRMAKQQDWYVCVIDARPHFARKERFPEADEVRVAPLEQPFALHAQIANAAVAIMTHSYAQDRHWLEQALRHAPLYIGQLGPRSRTERLLDDMEPPCRSLPAYADLHYPIGLDIGGDTPESVALSILAEITAHLNRRDGGMLKQRRQPIHMPEAELYRSLATTRRTDSSTRR</sequence>
<proteinExistence type="predicted"/>
<reference evidence="3 4" key="1">
    <citation type="submission" date="2020-08" db="EMBL/GenBank/DDBJ databases">
        <authorList>
            <person name="Criscuolo A."/>
        </authorList>
    </citation>
    <scope>NUCLEOTIDE SEQUENCE [LARGE SCALE GENOMIC DNA]</scope>
    <source>
        <strain evidence="3">CIP111764</strain>
    </source>
</reference>
<evidence type="ECO:0000313" key="3">
    <source>
        <dbReference type="EMBL" id="CAD5105899.1"/>
    </source>
</evidence>
<dbReference type="EC" id="1.17.1.4" evidence="3"/>
<dbReference type="InterPro" id="IPR027051">
    <property type="entry name" value="XdhC_Rossmann_dom"/>
</dbReference>